<evidence type="ECO:0000259" key="14">
    <source>
        <dbReference type="Pfam" id="PF20260"/>
    </source>
</evidence>
<dbReference type="InterPro" id="IPR015947">
    <property type="entry name" value="PUA-like_sf"/>
</dbReference>
<dbReference type="Proteomes" id="UP000254133">
    <property type="component" value="Unassembled WGS sequence"/>
</dbReference>
<comment type="subcellular location">
    <subcellularLocation>
        <location evidence="1 12">Cytoplasm</location>
    </subcellularLocation>
</comment>
<evidence type="ECO:0000256" key="8">
    <source>
        <dbReference type="ARBA" id="ARBA00022679"/>
    </source>
</evidence>
<organism evidence="15 16">
    <name type="scientific">Moraxella bovis</name>
    <dbReference type="NCBI Taxonomy" id="476"/>
    <lineage>
        <taxon>Bacteria</taxon>
        <taxon>Pseudomonadati</taxon>
        <taxon>Pseudomonadota</taxon>
        <taxon>Gammaproteobacteria</taxon>
        <taxon>Moraxellales</taxon>
        <taxon>Moraxellaceae</taxon>
        <taxon>Moraxella</taxon>
    </lineage>
</organism>
<gene>
    <name evidence="15" type="primary">rsmE</name>
    <name evidence="15" type="ORF">NCTC9426_01969</name>
</gene>
<evidence type="ECO:0000256" key="4">
    <source>
        <dbReference type="ARBA" id="ARBA00013673"/>
    </source>
</evidence>
<name>A0A378PZ49_MORBO</name>
<keyword evidence="7 12" id="KW-0489">Methyltransferase</keyword>
<evidence type="ECO:0000256" key="10">
    <source>
        <dbReference type="ARBA" id="ARBA00025699"/>
    </source>
</evidence>
<dbReference type="Pfam" id="PF04452">
    <property type="entry name" value="Methyltrans_RNA"/>
    <property type="match status" value="1"/>
</dbReference>
<dbReference type="GO" id="GO:0005737">
    <property type="term" value="C:cytoplasm"/>
    <property type="evidence" value="ECO:0007669"/>
    <property type="project" value="UniProtKB-SubCell"/>
</dbReference>
<proteinExistence type="inferred from homology"/>
<dbReference type="EC" id="2.1.1.193" evidence="3 12"/>
<evidence type="ECO:0000313" key="16">
    <source>
        <dbReference type="Proteomes" id="UP000254133"/>
    </source>
</evidence>
<evidence type="ECO:0000256" key="3">
    <source>
        <dbReference type="ARBA" id="ARBA00012328"/>
    </source>
</evidence>
<protein>
    <recommendedName>
        <fullName evidence="4 12">Ribosomal RNA small subunit methyltransferase E</fullName>
        <ecNumber evidence="3 12">2.1.1.193</ecNumber>
    </recommendedName>
</protein>
<dbReference type="SUPFAM" id="SSF88697">
    <property type="entry name" value="PUA domain-like"/>
    <property type="match status" value="1"/>
</dbReference>
<dbReference type="CDD" id="cd18084">
    <property type="entry name" value="RsmE-like"/>
    <property type="match status" value="1"/>
</dbReference>
<dbReference type="SUPFAM" id="SSF75217">
    <property type="entry name" value="alpha/beta knot"/>
    <property type="match status" value="1"/>
</dbReference>
<evidence type="ECO:0000256" key="5">
    <source>
        <dbReference type="ARBA" id="ARBA00022490"/>
    </source>
</evidence>
<comment type="similarity">
    <text evidence="2 12">Belongs to the RNA methyltransferase RsmE family.</text>
</comment>
<evidence type="ECO:0000256" key="9">
    <source>
        <dbReference type="ARBA" id="ARBA00022691"/>
    </source>
</evidence>
<dbReference type="GO" id="GO:0070475">
    <property type="term" value="P:rRNA base methylation"/>
    <property type="evidence" value="ECO:0007669"/>
    <property type="project" value="TreeGrafter"/>
</dbReference>
<evidence type="ECO:0000256" key="7">
    <source>
        <dbReference type="ARBA" id="ARBA00022603"/>
    </source>
</evidence>
<dbReference type="PIRSF" id="PIRSF015601">
    <property type="entry name" value="MTase_slr0722"/>
    <property type="match status" value="1"/>
</dbReference>
<dbReference type="NCBIfam" id="TIGR00046">
    <property type="entry name" value="RsmE family RNA methyltransferase"/>
    <property type="match status" value="1"/>
</dbReference>
<dbReference type="Pfam" id="PF20260">
    <property type="entry name" value="PUA_4"/>
    <property type="match status" value="1"/>
</dbReference>
<dbReference type="NCBIfam" id="NF008692">
    <property type="entry name" value="PRK11713.1-5"/>
    <property type="match status" value="1"/>
</dbReference>
<dbReference type="InterPro" id="IPR029026">
    <property type="entry name" value="tRNA_m1G_MTases_N"/>
</dbReference>
<dbReference type="RefSeq" id="WP_115369641.1">
    <property type="nucleotide sequence ID" value="NZ_UGPZ01000003.1"/>
</dbReference>
<dbReference type="AlphaFoldDB" id="A0A378PZ49"/>
<comment type="catalytic activity">
    <reaction evidence="11 12">
        <text>uridine(1498) in 16S rRNA + S-adenosyl-L-methionine = N(3)-methyluridine(1498) in 16S rRNA + S-adenosyl-L-homocysteine + H(+)</text>
        <dbReference type="Rhea" id="RHEA:42920"/>
        <dbReference type="Rhea" id="RHEA-COMP:10283"/>
        <dbReference type="Rhea" id="RHEA-COMP:10284"/>
        <dbReference type="ChEBI" id="CHEBI:15378"/>
        <dbReference type="ChEBI" id="CHEBI:57856"/>
        <dbReference type="ChEBI" id="CHEBI:59789"/>
        <dbReference type="ChEBI" id="CHEBI:65315"/>
        <dbReference type="ChEBI" id="CHEBI:74502"/>
        <dbReference type="EC" id="2.1.1.193"/>
    </reaction>
</comment>
<comment type="function">
    <text evidence="10 12">Specifically methylates the N3 position of the uracil ring of uridine 1498 (m3U1498) in 16S rRNA. Acts on the fully assembled 30S ribosomal subunit.</text>
</comment>
<evidence type="ECO:0000256" key="6">
    <source>
        <dbReference type="ARBA" id="ARBA00022552"/>
    </source>
</evidence>
<dbReference type="InterPro" id="IPR029028">
    <property type="entry name" value="Alpha/beta_knot_MTases"/>
</dbReference>
<dbReference type="InterPro" id="IPR046887">
    <property type="entry name" value="RsmE_PUA-like"/>
</dbReference>
<keyword evidence="6 12" id="KW-0698">rRNA processing</keyword>
<feature type="domain" description="Ribosomal RNA small subunit methyltransferase E methyltransferase" evidence="13">
    <location>
        <begin position="73"/>
        <end position="232"/>
    </location>
</feature>
<evidence type="ECO:0000259" key="13">
    <source>
        <dbReference type="Pfam" id="PF04452"/>
    </source>
</evidence>
<reference evidence="15 16" key="1">
    <citation type="submission" date="2018-06" db="EMBL/GenBank/DDBJ databases">
        <authorList>
            <consortium name="Pathogen Informatics"/>
            <person name="Doyle S."/>
        </authorList>
    </citation>
    <scope>NUCLEOTIDE SEQUENCE [LARGE SCALE GENOMIC DNA]</scope>
    <source>
        <strain evidence="15 16">NCTC9426</strain>
    </source>
</reference>
<keyword evidence="8 12" id="KW-0808">Transferase</keyword>
<keyword evidence="9 12" id="KW-0949">S-adenosyl-L-methionine</keyword>
<evidence type="ECO:0000256" key="12">
    <source>
        <dbReference type="PIRNR" id="PIRNR015601"/>
    </source>
</evidence>
<sequence length="244" mass="26958">MRFFVDMPLAVHDTITLPDDVYHHWTKVLRANIGDTATLFNGQGGEYTVTLTRIDKKSAHVRIDDFNPANRTLPYRVTLIQAMSKGERMDYTIQKACELGVSAIQLITTERSERLRYERDNKKLIHWQKIAVSACEQCGLNIIPAILPPVTLSSYLASCTDELKIVMSLSDDTHRYIPKAPLPSTIGILVGSEGGLSDDEIDACHKHGFLSWTIGERILRTETAGVVALAGLQLAGLQVVGQVG</sequence>
<evidence type="ECO:0000256" key="11">
    <source>
        <dbReference type="ARBA" id="ARBA00047944"/>
    </source>
</evidence>
<keyword evidence="5 12" id="KW-0963">Cytoplasm</keyword>
<accession>A0A378PZ49</accession>
<dbReference type="PANTHER" id="PTHR30027">
    <property type="entry name" value="RIBOSOMAL RNA SMALL SUBUNIT METHYLTRANSFERASE E"/>
    <property type="match status" value="1"/>
</dbReference>
<evidence type="ECO:0000256" key="1">
    <source>
        <dbReference type="ARBA" id="ARBA00004496"/>
    </source>
</evidence>
<dbReference type="Gene3D" id="3.40.1280.10">
    <property type="match status" value="1"/>
</dbReference>
<dbReference type="InterPro" id="IPR046886">
    <property type="entry name" value="RsmE_MTase_dom"/>
</dbReference>
<dbReference type="PANTHER" id="PTHR30027:SF3">
    <property type="entry name" value="16S RRNA (URACIL(1498)-N(3))-METHYLTRANSFERASE"/>
    <property type="match status" value="1"/>
</dbReference>
<evidence type="ECO:0000313" key="15">
    <source>
        <dbReference type="EMBL" id="STY93248.1"/>
    </source>
</evidence>
<evidence type="ECO:0000256" key="2">
    <source>
        <dbReference type="ARBA" id="ARBA00005528"/>
    </source>
</evidence>
<dbReference type="GO" id="GO:0070042">
    <property type="term" value="F:rRNA (uridine-N3-)-methyltransferase activity"/>
    <property type="evidence" value="ECO:0007669"/>
    <property type="project" value="TreeGrafter"/>
</dbReference>
<dbReference type="InterPro" id="IPR006700">
    <property type="entry name" value="RsmE"/>
</dbReference>
<feature type="domain" description="Ribosomal RNA small subunit methyltransferase E PUA-like" evidence="14">
    <location>
        <begin position="17"/>
        <end position="63"/>
    </location>
</feature>
<dbReference type="EMBL" id="UGPZ01000003">
    <property type="protein sequence ID" value="STY93248.1"/>
    <property type="molecule type" value="Genomic_DNA"/>
</dbReference>